<dbReference type="EMBL" id="VYZN01000013">
    <property type="protein sequence ID" value="KAE9541012.1"/>
    <property type="molecule type" value="Genomic_DNA"/>
</dbReference>
<protein>
    <submittedName>
        <fullName evidence="1">Uncharacterized protein</fullName>
    </submittedName>
</protein>
<reference evidence="1 2" key="1">
    <citation type="submission" date="2019-08" db="EMBL/GenBank/DDBJ databases">
        <title>The genome of the soybean aphid Biotype 1, its phylome, world population structure and adaptation to the North American continent.</title>
        <authorList>
            <person name="Giordano R."/>
            <person name="Donthu R.K."/>
            <person name="Hernandez A.G."/>
            <person name="Wright C.L."/>
            <person name="Zimin A.V."/>
        </authorList>
    </citation>
    <scope>NUCLEOTIDE SEQUENCE [LARGE SCALE GENOMIC DNA]</scope>
    <source>
        <tissue evidence="1">Whole aphids</tissue>
    </source>
</reference>
<comment type="caution">
    <text evidence="1">The sequence shown here is derived from an EMBL/GenBank/DDBJ whole genome shotgun (WGS) entry which is preliminary data.</text>
</comment>
<evidence type="ECO:0000313" key="1">
    <source>
        <dbReference type="EMBL" id="KAE9541012.1"/>
    </source>
</evidence>
<keyword evidence="2" id="KW-1185">Reference proteome</keyword>
<dbReference type="OrthoDB" id="10023235at2759"/>
<dbReference type="Proteomes" id="UP000475862">
    <property type="component" value="Unassembled WGS sequence"/>
</dbReference>
<gene>
    <name evidence="1" type="ORF">AGLY_004257</name>
</gene>
<evidence type="ECO:0000313" key="2">
    <source>
        <dbReference type="Proteomes" id="UP000475862"/>
    </source>
</evidence>
<name>A0A6G0TXK2_APHGL</name>
<sequence>MFPHYILNSRTNRFIFVYFKIKKQKVKLTTNRTQHRHNIDQNNISKIKLLKKDSEVNANPVLEDIVKVFSPAYKSYYRAKILSAEEMAELCNIFELSDNLKKQPGNAIRIGIDISLDKTPNEEIINMFDHLATHEIQLSMEYNESDEKGLDNCVLKVISNGLNINNESQVEESMKSPSILTNGTIKYKLICNGYWIRQQNKLCETGLWIS</sequence>
<dbReference type="AlphaFoldDB" id="A0A6G0TXK2"/>
<accession>A0A6G0TXK2</accession>
<organism evidence="1 2">
    <name type="scientific">Aphis glycines</name>
    <name type="common">Soybean aphid</name>
    <dbReference type="NCBI Taxonomy" id="307491"/>
    <lineage>
        <taxon>Eukaryota</taxon>
        <taxon>Metazoa</taxon>
        <taxon>Ecdysozoa</taxon>
        <taxon>Arthropoda</taxon>
        <taxon>Hexapoda</taxon>
        <taxon>Insecta</taxon>
        <taxon>Pterygota</taxon>
        <taxon>Neoptera</taxon>
        <taxon>Paraneoptera</taxon>
        <taxon>Hemiptera</taxon>
        <taxon>Sternorrhyncha</taxon>
        <taxon>Aphidomorpha</taxon>
        <taxon>Aphidoidea</taxon>
        <taxon>Aphididae</taxon>
        <taxon>Aphidini</taxon>
        <taxon>Aphis</taxon>
        <taxon>Aphis</taxon>
    </lineage>
</organism>
<proteinExistence type="predicted"/>